<organism evidence="2 3">
    <name type="scientific">Protopolystoma xenopodis</name>
    <dbReference type="NCBI Taxonomy" id="117903"/>
    <lineage>
        <taxon>Eukaryota</taxon>
        <taxon>Metazoa</taxon>
        <taxon>Spiralia</taxon>
        <taxon>Lophotrochozoa</taxon>
        <taxon>Platyhelminthes</taxon>
        <taxon>Monogenea</taxon>
        <taxon>Polyopisthocotylea</taxon>
        <taxon>Polystomatidea</taxon>
        <taxon>Polystomatidae</taxon>
        <taxon>Protopolystoma</taxon>
    </lineage>
</organism>
<sequence length="536" mass="58300">MVTRVIRFSPAAMAGIEPGARLIGLEDRLLLLPAHSASQPITNTPDTEVNPSELYEYQRRQTAAAEAVVAQIETAWLERCKEAARLLLVGKSDMGEGIKPISLTVISPCKSPSRSVDKSCLRAGSLTVRPSYTRSGLESGPVRSPSLVPLSAQLTGLRMGSNSEPFVATSDHLTKSASGSRDYVSRTLPIKARKTSTVPDSGLVESTTTGSNLRSGPLNYATPPTDFGQKTSKNSFTSIFSSGRHQSTSKSGLPQRHFSNTNRSKAKLHNSNYGGLKYGGLENPSSTAYQTELPVDWDTLLNSSPCVNGSHNAPRNIPLYQDDLETGLATSLVATADTRNCGTSPDEKAYMLAKGRRKFQSPDRVAEQHSYTDVWQRSSKVASVPEDRKPLYLADVHANISPLEPHPSTRAPENLASGRSNYRDLSEEKGMSDASCPSVGIGFDGRHLTSGKTNEQLAEEDFQEHQNRYRRESGSDGYKPTLEPYFDQFDHHGCVLEQDLASSSSSELANVVHGNENSFSDAHNLHIQEFETVTDA</sequence>
<protein>
    <submittedName>
        <fullName evidence="2">Uncharacterized protein</fullName>
    </submittedName>
</protein>
<evidence type="ECO:0000256" key="1">
    <source>
        <dbReference type="SAM" id="MobiDB-lite"/>
    </source>
</evidence>
<dbReference type="EMBL" id="CAAALY010244256">
    <property type="protein sequence ID" value="VEL32498.1"/>
    <property type="molecule type" value="Genomic_DNA"/>
</dbReference>
<accession>A0A448XAU7</accession>
<keyword evidence="3" id="KW-1185">Reference proteome</keyword>
<evidence type="ECO:0000313" key="2">
    <source>
        <dbReference type="EMBL" id="VEL32498.1"/>
    </source>
</evidence>
<name>A0A448XAU7_9PLAT</name>
<feature type="region of interest" description="Disordered" evidence="1">
    <location>
        <begin position="194"/>
        <end position="259"/>
    </location>
</feature>
<reference evidence="2" key="1">
    <citation type="submission" date="2018-11" db="EMBL/GenBank/DDBJ databases">
        <authorList>
            <consortium name="Pathogen Informatics"/>
        </authorList>
    </citation>
    <scope>NUCLEOTIDE SEQUENCE</scope>
</reference>
<feature type="compositionally biased region" description="Polar residues" evidence="1">
    <location>
        <begin position="228"/>
        <end position="259"/>
    </location>
</feature>
<gene>
    <name evidence="2" type="ORF">PXEA_LOCUS25938</name>
</gene>
<dbReference type="Proteomes" id="UP000784294">
    <property type="component" value="Unassembled WGS sequence"/>
</dbReference>
<feature type="compositionally biased region" description="Polar residues" evidence="1">
    <location>
        <begin position="195"/>
        <end position="214"/>
    </location>
</feature>
<proteinExistence type="predicted"/>
<comment type="caution">
    <text evidence="2">The sequence shown here is derived from an EMBL/GenBank/DDBJ whole genome shotgun (WGS) entry which is preliminary data.</text>
</comment>
<dbReference type="AlphaFoldDB" id="A0A448XAU7"/>
<evidence type="ECO:0000313" key="3">
    <source>
        <dbReference type="Proteomes" id="UP000784294"/>
    </source>
</evidence>